<feature type="transmembrane region" description="Helical" evidence="2">
    <location>
        <begin position="47"/>
        <end position="69"/>
    </location>
</feature>
<evidence type="ECO:0000313" key="3">
    <source>
        <dbReference type="EMBL" id="RAK80940.1"/>
    </source>
</evidence>
<proteinExistence type="predicted"/>
<keyword evidence="4" id="KW-1185">Reference proteome</keyword>
<gene>
    <name evidence="3" type="ORF">BO72DRAFT_264662</name>
</gene>
<keyword evidence="2" id="KW-1133">Transmembrane helix</keyword>
<evidence type="ECO:0000256" key="2">
    <source>
        <dbReference type="SAM" id="Phobius"/>
    </source>
</evidence>
<feature type="region of interest" description="Disordered" evidence="1">
    <location>
        <begin position="76"/>
        <end position="101"/>
    </location>
</feature>
<dbReference type="Proteomes" id="UP000249789">
    <property type="component" value="Unassembled WGS sequence"/>
</dbReference>
<evidence type="ECO:0000313" key="4">
    <source>
        <dbReference type="Proteomes" id="UP000249789"/>
    </source>
</evidence>
<keyword evidence="2" id="KW-0812">Transmembrane</keyword>
<sequence length="101" mass="11028">MQVSHMGVALSYWVFRLQVNAHLPCSRPRGEESHSPKTTQATGDGNVMFHGLLFTMCAQSLACFILGVLSRVSGFARPPPTHQPGMDNRSCSLETAHKTSN</sequence>
<dbReference type="RefSeq" id="XP_040804950.1">
    <property type="nucleotide sequence ID" value="XM_040940152.1"/>
</dbReference>
<organism evidence="3 4">
    <name type="scientific">Aspergillus fijiensis CBS 313.89</name>
    <dbReference type="NCBI Taxonomy" id="1448319"/>
    <lineage>
        <taxon>Eukaryota</taxon>
        <taxon>Fungi</taxon>
        <taxon>Dikarya</taxon>
        <taxon>Ascomycota</taxon>
        <taxon>Pezizomycotina</taxon>
        <taxon>Eurotiomycetes</taxon>
        <taxon>Eurotiomycetidae</taxon>
        <taxon>Eurotiales</taxon>
        <taxon>Aspergillaceae</taxon>
        <taxon>Aspergillus</taxon>
    </lineage>
</organism>
<dbReference type="VEuPathDB" id="FungiDB:BO72DRAFT_264662"/>
<dbReference type="GeneID" id="63857485"/>
<evidence type="ECO:0000256" key="1">
    <source>
        <dbReference type="SAM" id="MobiDB-lite"/>
    </source>
</evidence>
<name>A0A8G1W1H6_9EURO</name>
<accession>A0A8G1W1H6</accession>
<feature type="compositionally biased region" description="Polar residues" evidence="1">
    <location>
        <begin position="89"/>
        <end position="101"/>
    </location>
</feature>
<reference evidence="3 4" key="1">
    <citation type="submission" date="2018-02" db="EMBL/GenBank/DDBJ databases">
        <title>The genomes of Aspergillus section Nigri reveals drivers in fungal speciation.</title>
        <authorList>
            <consortium name="DOE Joint Genome Institute"/>
            <person name="Vesth T.C."/>
            <person name="Nybo J."/>
            <person name="Theobald S."/>
            <person name="Brandl J."/>
            <person name="Frisvad J.C."/>
            <person name="Nielsen K.F."/>
            <person name="Lyhne E.K."/>
            <person name="Kogle M.E."/>
            <person name="Kuo A."/>
            <person name="Riley R."/>
            <person name="Clum A."/>
            <person name="Nolan M."/>
            <person name="Lipzen A."/>
            <person name="Salamov A."/>
            <person name="Henrissat B."/>
            <person name="Wiebenga A."/>
            <person name="De vries R.P."/>
            <person name="Grigoriev I.V."/>
            <person name="Mortensen U.H."/>
            <person name="Andersen M.R."/>
            <person name="Baker S.E."/>
        </authorList>
    </citation>
    <scope>NUCLEOTIDE SEQUENCE [LARGE SCALE GENOMIC DNA]</scope>
    <source>
        <strain evidence="3 4">CBS 313.89</strain>
    </source>
</reference>
<dbReference type="EMBL" id="KZ824627">
    <property type="protein sequence ID" value="RAK80940.1"/>
    <property type="molecule type" value="Genomic_DNA"/>
</dbReference>
<protein>
    <submittedName>
        <fullName evidence="3">Uncharacterized protein</fullName>
    </submittedName>
</protein>
<keyword evidence="2" id="KW-0472">Membrane</keyword>
<dbReference type="AlphaFoldDB" id="A0A8G1W1H6"/>